<evidence type="ECO:0000259" key="3">
    <source>
        <dbReference type="SMART" id="SM00854"/>
    </source>
</evidence>
<protein>
    <submittedName>
        <fullName evidence="4">YmdB family metallophosphoesterase</fullName>
    </submittedName>
</protein>
<dbReference type="InterPro" id="IPR019079">
    <property type="entry name" value="Capsule_synth_CapA"/>
</dbReference>
<dbReference type="InterPro" id="IPR005235">
    <property type="entry name" value="YmdB-like"/>
</dbReference>
<dbReference type="Proteomes" id="UP000823928">
    <property type="component" value="Unassembled WGS sequence"/>
</dbReference>
<gene>
    <name evidence="4" type="ORF">IAC10_04615</name>
</gene>
<feature type="binding site" evidence="2">
    <location>
        <position position="180"/>
    </location>
    <ligand>
        <name>Fe cation</name>
        <dbReference type="ChEBI" id="CHEBI:24875"/>
        <label>2</label>
    </ligand>
</feature>
<dbReference type="GO" id="GO:0046872">
    <property type="term" value="F:metal ion binding"/>
    <property type="evidence" value="ECO:0007669"/>
    <property type="project" value="UniProtKB-KW"/>
</dbReference>
<accession>A0A9D1EYL6</accession>
<comment type="caution">
    <text evidence="4">The sequence shown here is derived from an EMBL/GenBank/DDBJ whole genome shotgun (WGS) entry which is preliminary data.</text>
</comment>
<dbReference type="SUPFAM" id="SSF56300">
    <property type="entry name" value="Metallo-dependent phosphatases"/>
    <property type="match status" value="1"/>
</dbReference>
<dbReference type="EMBL" id="DVIU01000095">
    <property type="protein sequence ID" value="HIS35895.1"/>
    <property type="molecule type" value="Genomic_DNA"/>
</dbReference>
<dbReference type="PANTHER" id="PTHR36303">
    <property type="entry name" value="2',3'-CYCLIC-NUCLEOTIDE 2'-PHOSPHODIESTERASE"/>
    <property type="match status" value="1"/>
</dbReference>
<dbReference type="PANTHER" id="PTHR36303:SF1">
    <property type="entry name" value="2',3'-CYCLIC-NUCLEOTIDE 2'-PHOSPHODIESTERASE"/>
    <property type="match status" value="1"/>
</dbReference>
<reference evidence="4" key="2">
    <citation type="journal article" date="2021" name="PeerJ">
        <title>Extensive microbial diversity within the chicken gut microbiome revealed by metagenomics and culture.</title>
        <authorList>
            <person name="Gilroy R."/>
            <person name="Ravi A."/>
            <person name="Getino M."/>
            <person name="Pursley I."/>
            <person name="Horton D.L."/>
            <person name="Alikhan N.F."/>
            <person name="Baker D."/>
            <person name="Gharbi K."/>
            <person name="Hall N."/>
            <person name="Watson M."/>
            <person name="Adriaenssens E.M."/>
            <person name="Foster-Nyarko E."/>
            <person name="Jarju S."/>
            <person name="Secka A."/>
            <person name="Antonio M."/>
            <person name="Oren A."/>
            <person name="Chaudhuri R.R."/>
            <person name="La Ragione R."/>
            <person name="Hildebrand F."/>
            <person name="Pallen M.J."/>
        </authorList>
    </citation>
    <scope>NUCLEOTIDE SEQUENCE</scope>
    <source>
        <strain evidence="4">6276</strain>
    </source>
</reference>
<dbReference type="PIRSF" id="PIRSF004789">
    <property type="entry name" value="DR1281"/>
    <property type="match status" value="1"/>
</dbReference>
<dbReference type="Pfam" id="PF13277">
    <property type="entry name" value="YmdB"/>
    <property type="match status" value="1"/>
</dbReference>
<feature type="binding site" evidence="2">
    <location>
        <position position="43"/>
    </location>
    <ligand>
        <name>Fe cation</name>
        <dbReference type="ChEBI" id="CHEBI:24875"/>
        <label>2</label>
    </ligand>
</feature>
<feature type="binding site" evidence="2">
    <location>
        <position position="14"/>
    </location>
    <ligand>
        <name>Fe cation</name>
        <dbReference type="ChEBI" id="CHEBI:24875"/>
        <label>1</label>
    </ligand>
</feature>
<organism evidence="4 5">
    <name type="scientific">Candidatus Scatousia excrementigallinarum</name>
    <dbReference type="NCBI Taxonomy" id="2840935"/>
    <lineage>
        <taxon>Bacteria</taxon>
        <taxon>Candidatus Scatousia</taxon>
    </lineage>
</organism>
<feature type="binding site" evidence="2">
    <location>
        <position position="154"/>
    </location>
    <ligand>
        <name>Fe cation</name>
        <dbReference type="ChEBI" id="CHEBI:24875"/>
        <label>2</label>
    </ligand>
</feature>
<evidence type="ECO:0000256" key="2">
    <source>
        <dbReference type="PIRSR" id="PIRSR004789-51"/>
    </source>
</evidence>
<dbReference type="AlphaFoldDB" id="A0A9D1EYL6"/>
<name>A0A9D1EYL6_9BACT</name>
<dbReference type="Gene3D" id="3.60.21.10">
    <property type="match status" value="1"/>
</dbReference>
<reference evidence="4" key="1">
    <citation type="submission" date="2020-10" db="EMBL/GenBank/DDBJ databases">
        <authorList>
            <person name="Gilroy R."/>
        </authorList>
    </citation>
    <scope>NUCLEOTIDE SEQUENCE</scope>
    <source>
        <strain evidence="4">6276</strain>
    </source>
</reference>
<feature type="active site" description="Proton donor" evidence="1">
    <location>
        <position position="72"/>
    </location>
</feature>
<evidence type="ECO:0000313" key="4">
    <source>
        <dbReference type="EMBL" id="HIS35895.1"/>
    </source>
</evidence>
<feature type="domain" description="Capsule synthesis protein CapA" evidence="3">
    <location>
        <begin position="8"/>
        <end position="194"/>
    </location>
</feature>
<sequence length="272" mass="30195">MGDGKTIKILFFGDMVGKAGRFAVRDYLAENISRCDFVIANVENASHGFGLTEKNYNDISGYGVDCMTSGNHIWDKRDIFNYIDSAEKLLRPINYPKGSHGTGSRIFEKDGIKIGVISVLGRVFMNLVDSQWEIVKDEILKIKKETPIVVIDFHAEATAEKICFGRYCSELGASAFFGTHTHVQTADESIINNMGYITDAGFCGASEGVIGMDYQTSLNRFLTSIPERYDVADSNISQINAVEVEIETDTGYAVAIKRIFCSRNNKEEETSQ</sequence>
<dbReference type="InterPro" id="IPR029052">
    <property type="entry name" value="Metallo-depent_PP-like"/>
</dbReference>
<proteinExistence type="predicted"/>
<dbReference type="SMART" id="SM00854">
    <property type="entry name" value="PGA_cap"/>
    <property type="match status" value="1"/>
</dbReference>
<evidence type="ECO:0000256" key="1">
    <source>
        <dbReference type="PIRSR" id="PIRSR004789-50"/>
    </source>
</evidence>
<feature type="binding site" evidence="2">
    <location>
        <position position="182"/>
    </location>
    <ligand>
        <name>Fe cation</name>
        <dbReference type="ChEBI" id="CHEBI:24875"/>
        <label>1</label>
    </ligand>
</feature>
<evidence type="ECO:0000313" key="5">
    <source>
        <dbReference type="Proteomes" id="UP000823928"/>
    </source>
</evidence>
<feature type="binding site" evidence="2">
    <location>
        <position position="44"/>
    </location>
    <ligand>
        <name>Fe cation</name>
        <dbReference type="ChEBI" id="CHEBI:24875"/>
        <label>1</label>
    </ligand>
</feature>
<feature type="binding site" evidence="2">
    <location>
        <position position="43"/>
    </location>
    <ligand>
        <name>Fe cation</name>
        <dbReference type="ChEBI" id="CHEBI:24875"/>
        <label>1</label>
    </ligand>
</feature>
<dbReference type="GO" id="GO:0004113">
    <property type="term" value="F:2',3'-cyclic-nucleotide 3'-phosphodiesterase activity"/>
    <property type="evidence" value="ECO:0007669"/>
    <property type="project" value="TreeGrafter"/>
</dbReference>
<feature type="binding site" evidence="2">
    <location>
        <position position="71"/>
    </location>
    <ligand>
        <name>Fe cation</name>
        <dbReference type="ChEBI" id="CHEBI:24875"/>
        <label>2</label>
    </ligand>
</feature>
<keyword evidence="2" id="KW-0479">Metal-binding</keyword>